<evidence type="ECO:0000256" key="1">
    <source>
        <dbReference type="SAM" id="SignalP"/>
    </source>
</evidence>
<dbReference type="PANTHER" id="PTHR43649:SF17">
    <property type="entry name" value="ABC TRANSPORTER SOLUTE BINDING PROTEIN-SUGAR TRANSPORT"/>
    <property type="match status" value="1"/>
</dbReference>
<proteinExistence type="predicted"/>
<dbReference type="Gene3D" id="3.40.190.10">
    <property type="entry name" value="Periplasmic binding protein-like II"/>
    <property type="match status" value="2"/>
</dbReference>
<dbReference type="InterPro" id="IPR050490">
    <property type="entry name" value="Bact_solute-bd_prot1"/>
</dbReference>
<feature type="signal peptide" evidence="1">
    <location>
        <begin position="1"/>
        <end position="24"/>
    </location>
</feature>
<reference evidence="3" key="1">
    <citation type="submission" date="2022-02" db="EMBL/GenBank/DDBJ databases">
        <title>Paenibacillus sp. MBLB1832 Whole Genome Shotgun Sequencing.</title>
        <authorList>
            <person name="Hwang C.Y."/>
            <person name="Cho E.-S."/>
            <person name="Seo M.-J."/>
        </authorList>
    </citation>
    <scope>NUCLEOTIDE SEQUENCE</scope>
    <source>
        <strain evidence="3">MBLB1832</strain>
    </source>
</reference>
<dbReference type="InterPro" id="IPR022627">
    <property type="entry name" value="DUF3502"/>
</dbReference>
<dbReference type="SUPFAM" id="SSF53850">
    <property type="entry name" value="Periplasmic binding protein-like II"/>
    <property type="match status" value="1"/>
</dbReference>
<keyword evidence="1" id="KW-0732">Signal</keyword>
<feature type="chain" id="PRO_5041686216" evidence="1">
    <location>
        <begin position="25"/>
        <end position="499"/>
    </location>
</feature>
<protein>
    <submittedName>
        <fullName evidence="3">DUF3502 domain-containing protein</fullName>
    </submittedName>
</protein>
<gene>
    <name evidence="3" type="ORF">MJB10_03675</name>
</gene>
<evidence type="ECO:0000259" key="2">
    <source>
        <dbReference type="Pfam" id="PF12010"/>
    </source>
</evidence>
<dbReference type="PROSITE" id="PS51257">
    <property type="entry name" value="PROKAR_LIPOPROTEIN"/>
    <property type="match status" value="1"/>
</dbReference>
<dbReference type="Proteomes" id="UP001304650">
    <property type="component" value="Chromosome"/>
</dbReference>
<keyword evidence="4" id="KW-1185">Reference proteome</keyword>
<dbReference type="AlphaFoldDB" id="A0AA96RLD3"/>
<accession>A0AA96RLD3</accession>
<dbReference type="PANTHER" id="PTHR43649">
    <property type="entry name" value="ARABINOSE-BINDING PROTEIN-RELATED"/>
    <property type="match status" value="1"/>
</dbReference>
<name>A0AA96RLD3_9BACL</name>
<organism evidence="3 4">
    <name type="scientific">Paenibacillus roseopurpureus</name>
    <dbReference type="NCBI Taxonomy" id="2918901"/>
    <lineage>
        <taxon>Bacteria</taxon>
        <taxon>Bacillati</taxon>
        <taxon>Bacillota</taxon>
        <taxon>Bacilli</taxon>
        <taxon>Bacillales</taxon>
        <taxon>Paenibacillaceae</taxon>
        <taxon>Paenibacillus</taxon>
    </lineage>
</organism>
<dbReference type="RefSeq" id="WP_314801835.1">
    <property type="nucleotide sequence ID" value="NZ_CP130319.1"/>
</dbReference>
<sequence>MKKTKTSLVAKLMLVSLSSVLVLSACSKSTTTTGSTAPSPTASAASELKPVDLVWYYPTPKDVPDVQLVEDELNKITKAKINATIKLKPVLFGNYDQKMNTVIAANEDVDIVWTSSWNFKFDPNFDKGAFLKLDDLINKYAPTVKKTFTDTMWDSVKKKGEIYTIPSYQTMTRVPGFTIQKRFVDKYNFDITKVKKLEDLEPLLEQIKKNEPGIVPFASDNRGFFSTAINGIGEDGGIAYYKKDPTKAIDYVASPEYKQYLETVHKWFAAGYINQDAPTLKSFDPIRAKGAAAVYFNATSKPGGEADDKLKGGGFDVVYVTLGEPMYTGANTTMNAIAKSSKNPERAMMFLELVNSNKDIFNLLGFGIENKHYKKTGNNAIKIDSASGYSANAAWVFGNVTNGYLLDDQPADTWERTIKLNTTSKVTANNGFNWDGAGFKTEEASLNSINEEYSAALSTGAIDPAVKYQEFLDKRIKAGEDRKLGDQQKQLGEWLKTKK</sequence>
<evidence type="ECO:0000313" key="4">
    <source>
        <dbReference type="Proteomes" id="UP001304650"/>
    </source>
</evidence>
<feature type="domain" description="DUF3502" evidence="2">
    <location>
        <begin position="431"/>
        <end position="496"/>
    </location>
</feature>
<dbReference type="Pfam" id="PF12010">
    <property type="entry name" value="DUF3502"/>
    <property type="match status" value="1"/>
</dbReference>
<dbReference type="KEGG" id="proo:MJB10_03675"/>
<dbReference type="EMBL" id="CP130319">
    <property type="protein sequence ID" value="WNR45246.1"/>
    <property type="molecule type" value="Genomic_DNA"/>
</dbReference>
<evidence type="ECO:0000313" key="3">
    <source>
        <dbReference type="EMBL" id="WNR45246.1"/>
    </source>
</evidence>